<name>A0A1H1E7W9_9MICC</name>
<proteinExistence type="predicted"/>
<keyword evidence="1" id="KW-0560">Oxidoreductase</keyword>
<evidence type="ECO:0000313" key="3">
    <source>
        <dbReference type="EMBL" id="SDQ84549.1"/>
    </source>
</evidence>
<evidence type="ECO:0000259" key="2">
    <source>
        <dbReference type="SMART" id="SM00903"/>
    </source>
</evidence>
<dbReference type="PANTHER" id="PTHR30466">
    <property type="entry name" value="FLAVIN REDUCTASE"/>
    <property type="match status" value="1"/>
</dbReference>
<evidence type="ECO:0000313" key="4">
    <source>
        <dbReference type="Proteomes" id="UP000181917"/>
    </source>
</evidence>
<evidence type="ECO:0000256" key="1">
    <source>
        <dbReference type="ARBA" id="ARBA00023002"/>
    </source>
</evidence>
<accession>A0A1H1E7W9</accession>
<dbReference type="RefSeq" id="WP_074700970.1">
    <property type="nucleotide sequence ID" value="NZ_CP018863.1"/>
</dbReference>
<keyword evidence="4" id="KW-1185">Reference proteome</keyword>
<dbReference type="InterPro" id="IPR050268">
    <property type="entry name" value="NADH-dep_flavin_reductase"/>
</dbReference>
<gene>
    <name evidence="3" type="ORF">SAMN04489742_2794</name>
</gene>
<dbReference type="Proteomes" id="UP000181917">
    <property type="component" value="Unassembled WGS sequence"/>
</dbReference>
<dbReference type="EMBL" id="FNKH01000002">
    <property type="protein sequence ID" value="SDQ84549.1"/>
    <property type="molecule type" value="Genomic_DNA"/>
</dbReference>
<dbReference type="InterPro" id="IPR002563">
    <property type="entry name" value="Flavin_Rdtase-like_dom"/>
</dbReference>
<dbReference type="InterPro" id="IPR012349">
    <property type="entry name" value="Split_barrel_FMN-bd"/>
</dbReference>
<dbReference type="SUPFAM" id="SSF50475">
    <property type="entry name" value="FMN-binding split barrel"/>
    <property type="match status" value="1"/>
</dbReference>
<dbReference type="STRING" id="37928.SAMN04489742_2794"/>
<dbReference type="KEGG" id="acry:AC20117_03485"/>
<dbReference type="OrthoDB" id="9792858at2"/>
<dbReference type="AlphaFoldDB" id="A0A1H1E7W9"/>
<feature type="domain" description="Flavin reductase like" evidence="2">
    <location>
        <begin position="29"/>
        <end position="180"/>
    </location>
</feature>
<dbReference type="GO" id="GO:0006208">
    <property type="term" value="P:pyrimidine nucleobase catabolic process"/>
    <property type="evidence" value="ECO:0007669"/>
    <property type="project" value="TreeGrafter"/>
</dbReference>
<sequence length="183" mass="19373">MENPEPPDSYRLNTGAPTEADIDQYRLLSANAAAGVGVVSTSWRGRDYAATVTGHLSVSYDPPTMLVSLYGESRIAEAVAESGIWALSLLTGSQRGIANWLASPGTPLEGLLTQVPYRRGTVSGAAIVDHALAHFELRTTQIHPAATHLLVVGEVLAMGSAASGADELDPLVHFGSAYYRLDR</sequence>
<dbReference type="Gene3D" id="2.30.110.10">
    <property type="entry name" value="Electron Transport, Fmn-binding Protein, Chain A"/>
    <property type="match status" value="1"/>
</dbReference>
<dbReference type="GO" id="GO:0010181">
    <property type="term" value="F:FMN binding"/>
    <property type="evidence" value="ECO:0007669"/>
    <property type="project" value="InterPro"/>
</dbReference>
<dbReference type="GO" id="GO:0042602">
    <property type="term" value="F:riboflavin reductase (NADPH) activity"/>
    <property type="evidence" value="ECO:0007669"/>
    <property type="project" value="TreeGrafter"/>
</dbReference>
<reference evidence="3 4" key="1">
    <citation type="submission" date="2016-10" db="EMBL/GenBank/DDBJ databases">
        <authorList>
            <person name="de Groot N.N."/>
        </authorList>
    </citation>
    <scope>NUCLEOTIDE SEQUENCE [LARGE SCALE GENOMIC DNA]</scope>
    <source>
        <strain evidence="3 4">DSM 20117</strain>
    </source>
</reference>
<organism evidence="3 4">
    <name type="scientific">Crystallibacter crystallopoietes</name>
    <dbReference type="NCBI Taxonomy" id="37928"/>
    <lineage>
        <taxon>Bacteria</taxon>
        <taxon>Bacillati</taxon>
        <taxon>Actinomycetota</taxon>
        <taxon>Actinomycetes</taxon>
        <taxon>Micrococcales</taxon>
        <taxon>Micrococcaceae</taxon>
        <taxon>Crystallibacter</taxon>
    </lineage>
</organism>
<dbReference type="SMART" id="SM00903">
    <property type="entry name" value="Flavin_Reduct"/>
    <property type="match status" value="1"/>
</dbReference>
<protein>
    <submittedName>
        <fullName evidence="3">NADH-FMN oxidoreductase RutF, flavin reductase (DIM6/NTAB) family</fullName>
    </submittedName>
</protein>
<dbReference type="Pfam" id="PF01613">
    <property type="entry name" value="Flavin_Reduct"/>
    <property type="match status" value="1"/>
</dbReference>
<dbReference type="PANTHER" id="PTHR30466:SF1">
    <property type="entry name" value="FMN REDUCTASE (NADH) RUTF"/>
    <property type="match status" value="1"/>
</dbReference>